<sequence length="127" mass="14566">MVLKARVSRQCRCVLIRSDFSAVPEPFKKTTLGKITRAPLIVPSGSENDERKQKRDENRAKTTKMEPSAKIQQPTARGSLTYHYRYLPIVFVCNLIVTRLNYLQGCLELKKEEQSRATNWRLVGAID</sequence>
<dbReference type="Proteomes" id="UP001060085">
    <property type="component" value="Linkage Group LG04"/>
</dbReference>
<dbReference type="EMBL" id="CM044704">
    <property type="protein sequence ID" value="KAI5669018.1"/>
    <property type="molecule type" value="Genomic_DNA"/>
</dbReference>
<organism evidence="1 2">
    <name type="scientific">Catharanthus roseus</name>
    <name type="common">Madagascar periwinkle</name>
    <name type="synonym">Vinca rosea</name>
    <dbReference type="NCBI Taxonomy" id="4058"/>
    <lineage>
        <taxon>Eukaryota</taxon>
        <taxon>Viridiplantae</taxon>
        <taxon>Streptophyta</taxon>
        <taxon>Embryophyta</taxon>
        <taxon>Tracheophyta</taxon>
        <taxon>Spermatophyta</taxon>
        <taxon>Magnoliopsida</taxon>
        <taxon>eudicotyledons</taxon>
        <taxon>Gunneridae</taxon>
        <taxon>Pentapetalae</taxon>
        <taxon>asterids</taxon>
        <taxon>lamiids</taxon>
        <taxon>Gentianales</taxon>
        <taxon>Apocynaceae</taxon>
        <taxon>Rauvolfioideae</taxon>
        <taxon>Vinceae</taxon>
        <taxon>Catharanthinae</taxon>
        <taxon>Catharanthus</taxon>
    </lineage>
</organism>
<name>A0ACC0B8R5_CATRO</name>
<proteinExistence type="predicted"/>
<evidence type="ECO:0000313" key="1">
    <source>
        <dbReference type="EMBL" id="KAI5669018.1"/>
    </source>
</evidence>
<protein>
    <submittedName>
        <fullName evidence="1">Uncharacterized protein</fullName>
    </submittedName>
</protein>
<accession>A0ACC0B8R5</accession>
<gene>
    <name evidence="1" type="ORF">M9H77_18871</name>
</gene>
<reference evidence="2" key="1">
    <citation type="journal article" date="2023" name="Nat. Plants">
        <title>Single-cell RNA sequencing provides a high-resolution roadmap for understanding the multicellular compartmentation of specialized metabolism.</title>
        <authorList>
            <person name="Sun S."/>
            <person name="Shen X."/>
            <person name="Li Y."/>
            <person name="Li Y."/>
            <person name="Wang S."/>
            <person name="Li R."/>
            <person name="Zhang H."/>
            <person name="Shen G."/>
            <person name="Guo B."/>
            <person name="Wei J."/>
            <person name="Xu J."/>
            <person name="St-Pierre B."/>
            <person name="Chen S."/>
            <person name="Sun C."/>
        </authorList>
    </citation>
    <scope>NUCLEOTIDE SEQUENCE [LARGE SCALE GENOMIC DNA]</scope>
</reference>
<evidence type="ECO:0000313" key="2">
    <source>
        <dbReference type="Proteomes" id="UP001060085"/>
    </source>
</evidence>
<comment type="caution">
    <text evidence="1">The sequence shown here is derived from an EMBL/GenBank/DDBJ whole genome shotgun (WGS) entry which is preliminary data.</text>
</comment>
<keyword evidence="2" id="KW-1185">Reference proteome</keyword>